<comment type="similarity">
    <text evidence="5">Belongs to the YqgF HJR family.</text>
</comment>
<name>A0ABT9NV63_9ACTN</name>
<dbReference type="PANTHER" id="PTHR33317:SF4">
    <property type="entry name" value="POLYNUCLEOTIDYL TRANSFERASE, RIBONUCLEASE H-LIKE SUPERFAMILY PROTEIN"/>
    <property type="match status" value="1"/>
</dbReference>
<evidence type="ECO:0000259" key="7">
    <source>
        <dbReference type="SMART" id="SM00732"/>
    </source>
</evidence>
<evidence type="ECO:0000256" key="1">
    <source>
        <dbReference type="ARBA" id="ARBA00022490"/>
    </source>
</evidence>
<gene>
    <name evidence="8" type="ORF">J2S57_000069</name>
</gene>
<proteinExistence type="inferred from homology"/>
<dbReference type="EMBL" id="JAUSQZ010000001">
    <property type="protein sequence ID" value="MDP9824320.1"/>
    <property type="molecule type" value="Genomic_DNA"/>
</dbReference>
<dbReference type="InterPro" id="IPR037027">
    <property type="entry name" value="YqgF/RNaseH-like_dom_sf"/>
</dbReference>
<dbReference type="InterPro" id="IPR005227">
    <property type="entry name" value="YqgF"/>
</dbReference>
<dbReference type="GO" id="GO:0016787">
    <property type="term" value="F:hydrolase activity"/>
    <property type="evidence" value="ECO:0007669"/>
    <property type="project" value="UniProtKB-KW"/>
</dbReference>
<feature type="domain" description="YqgF/RNase H-like" evidence="7">
    <location>
        <begin position="1"/>
        <end position="100"/>
    </location>
</feature>
<keyword evidence="2 5" id="KW-0690">Ribosome biogenesis</keyword>
<evidence type="ECO:0000313" key="9">
    <source>
        <dbReference type="Proteomes" id="UP001235712"/>
    </source>
</evidence>
<keyword evidence="4 5" id="KW-0378">Hydrolase</keyword>
<evidence type="ECO:0000256" key="5">
    <source>
        <dbReference type="HAMAP-Rule" id="MF_00651"/>
    </source>
</evidence>
<dbReference type="EC" id="3.1.-.-" evidence="5"/>
<sequence length="163" mass="16959">MGVDVGSVRVGLARSDAAGFLATPLETVQVVEGSNTHYDRISRLVTELAVCEVIVGLPRSLSGNEGAAAALARAYSVEVARRVAPVPVRLVDERLSTVTAHQRLREAGVKGRKRRPVVDQAAAVVILQSALDAERSSGRPPGSPVVLESDPDGPGPGHGEALT</sequence>
<dbReference type="PANTHER" id="PTHR33317">
    <property type="entry name" value="POLYNUCLEOTIDYL TRANSFERASE, RIBONUCLEASE H-LIKE SUPERFAMILY PROTEIN"/>
    <property type="match status" value="1"/>
</dbReference>
<comment type="subcellular location">
    <subcellularLocation>
        <location evidence="5">Cytoplasm</location>
    </subcellularLocation>
</comment>
<feature type="region of interest" description="Disordered" evidence="6">
    <location>
        <begin position="132"/>
        <end position="163"/>
    </location>
</feature>
<dbReference type="InterPro" id="IPR012337">
    <property type="entry name" value="RNaseH-like_sf"/>
</dbReference>
<protein>
    <recommendedName>
        <fullName evidence="5">Putative pre-16S rRNA nuclease</fullName>
        <ecNumber evidence="5">3.1.-.-</ecNumber>
    </recommendedName>
</protein>
<evidence type="ECO:0000256" key="4">
    <source>
        <dbReference type="ARBA" id="ARBA00022801"/>
    </source>
</evidence>
<reference evidence="8 9" key="1">
    <citation type="submission" date="2023-07" db="EMBL/GenBank/DDBJ databases">
        <title>Sequencing the genomes of 1000 actinobacteria strains.</title>
        <authorList>
            <person name="Klenk H.-P."/>
        </authorList>
    </citation>
    <scope>NUCLEOTIDE SEQUENCE [LARGE SCALE GENOMIC DNA]</scope>
    <source>
        <strain evidence="8 9">DSM 44388</strain>
    </source>
</reference>
<dbReference type="Pfam" id="PF03652">
    <property type="entry name" value="RuvX"/>
    <property type="match status" value="1"/>
</dbReference>
<dbReference type="InterPro" id="IPR006641">
    <property type="entry name" value="YqgF/RNaseH-like_dom"/>
</dbReference>
<organism evidence="8 9">
    <name type="scientific">Kineosporia succinea</name>
    <dbReference type="NCBI Taxonomy" id="84632"/>
    <lineage>
        <taxon>Bacteria</taxon>
        <taxon>Bacillati</taxon>
        <taxon>Actinomycetota</taxon>
        <taxon>Actinomycetes</taxon>
        <taxon>Kineosporiales</taxon>
        <taxon>Kineosporiaceae</taxon>
        <taxon>Kineosporia</taxon>
    </lineage>
</organism>
<keyword evidence="1 5" id="KW-0963">Cytoplasm</keyword>
<keyword evidence="9" id="KW-1185">Reference proteome</keyword>
<dbReference type="NCBIfam" id="TIGR00250">
    <property type="entry name" value="RNAse_H_YqgF"/>
    <property type="match status" value="1"/>
</dbReference>
<comment type="caution">
    <text evidence="8">The sequence shown here is derived from an EMBL/GenBank/DDBJ whole genome shotgun (WGS) entry which is preliminary data.</text>
</comment>
<evidence type="ECO:0000256" key="2">
    <source>
        <dbReference type="ARBA" id="ARBA00022517"/>
    </source>
</evidence>
<evidence type="ECO:0000313" key="8">
    <source>
        <dbReference type="EMBL" id="MDP9824320.1"/>
    </source>
</evidence>
<dbReference type="SUPFAM" id="SSF53098">
    <property type="entry name" value="Ribonuclease H-like"/>
    <property type="match status" value="1"/>
</dbReference>
<dbReference type="HAMAP" id="MF_00651">
    <property type="entry name" value="Nuclease_YqgF"/>
    <property type="match status" value="1"/>
</dbReference>
<dbReference type="Gene3D" id="3.30.420.140">
    <property type="entry name" value="YqgF/RNase H-like domain"/>
    <property type="match status" value="1"/>
</dbReference>
<dbReference type="CDD" id="cd16964">
    <property type="entry name" value="YqgF"/>
    <property type="match status" value="1"/>
</dbReference>
<dbReference type="RefSeq" id="WP_307236648.1">
    <property type="nucleotide sequence ID" value="NZ_JAUSQZ010000001.1"/>
</dbReference>
<dbReference type="SMART" id="SM00732">
    <property type="entry name" value="YqgFc"/>
    <property type="match status" value="1"/>
</dbReference>
<evidence type="ECO:0000256" key="6">
    <source>
        <dbReference type="SAM" id="MobiDB-lite"/>
    </source>
</evidence>
<evidence type="ECO:0000256" key="3">
    <source>
        <dbReference type="ARBA" id="ARBA00022722"/>
    </source>
</evidence>
<accession>A0ABT9NV63</accession>
<keyword evidence="3 5" id="KW-0540">Nuclease</keyword>
<dbReference type="Proteomes" id="UP001235712">
    <property type="component" value="Unassembled WGS sequence"/>
</dbReference>
<comment type="function">
    <text evidence="5">Could be a nuclease involved in processing of the 5'-end of pre-16S rRNA.</text>
</comment>